<reference evidence="3" key="1">
    <citation type="submission" date="2020-05" db="EMBL/GenBank/DDBJ databases">
        <title>WGS assembly of Panicum virgatum.</title>
        <authorList>
            <person name="Lovell J.T."/>
            <person name="Jenkins J."/>
            <person name="Shu S."/>
            <person name="Juenger T.E."/>
            <person name="Schmutz J."/>
        </authorList>
    </citation>
    <scope>NUCLEOTIDE SEQUENCE</scope>
    <source>
        <strain evidence="3">AP13</strain>
    </source>
</reference>
<name>A0A8T0QAJ7_PANVG</name>
<evidence type="ECO:0000313" key="4">
    <source>
        <dbReference type="Proteomes" id="UP000823388"/>
    </source>
</evidence>
<evidence type="ECO:0000313" key="3">
    <source>
        <dbReference type="EMBL" id="KAG2570883.1"/>
    </source>
</evidence>
<dbReference type="Proteomes" id="UP000823388">
    <property type="component" value="Chromosome 7K"/>
</dbReference>
<keyword evidence="1" id="KW-0175">Coiled coil</keyword>
<accession>A0A8T0QAJ7</accession>
<evidence type="ECO:0000256" key="2">
    <source>
        <dbReference type="SAM" id="MobiDB-lite"/>
    </source>
</evidence>
<protein>
    <submittedName>
        <fullName evidence="3">Uncharacterized protein</fullName>
    </submittedName>
</protein>
<evidence type="ECO:0000256" key="1">
    <source>
        <dbReference type="SAM" id="Coils"/>
    </source>
</evidence>
<organism evidence="3 4">
    <name type="scientific">Panicum virgatum</name>
    <name type="common">Blackwell switchgrass</name>
    <dbReference type="NCBI Taxonomy" id="38727"/>
    <lineage>
        <taxon>Eukaryota</taxon>
        <taxon>Viridiplantae</taxon>
        <taxon>Streptophyta</taxon>
        <taxon>Embryophyta</taxon>
        <taxon>Tracheophyta</taxon>
        <taxon>Spermatophyta</taxon>
        <taxon>Magnoliopsida</taxon>
        <taxon>Liliopsida</taxon>
        <taxon>Poales</taxon>
        <taxon>Poaceae</taxon>
        <taxon>PACMAD clade</taxon>
        <taxon>Panicoideae</taxon>
        <taxon>Panicodae</taxon>
        <taxon>Paniceae</taxon>
        <taxon>Panicinae</taxon>
        <taxon>Panicum</taxon>
        <taxon>Panicum sect. Hiantes</taxon>
    </lineage>
</organism>
<gene>
    <name evidence="3" type="ORF">PVAP13_7KG186645</name>
</gene>
<keyword evidence="4" id="KW-1185">Reference proteome</keyword>
<proteinExistence type="predicted"/>
<comment type="caution">
    <text evidence="3">The sequence shown here is derived from an EMBL/GenBank/DDBJ whole genome shotgun (WGS) entry which is preliminary data.</text>
</comment>
<dbReference type="EMBL" id="CM029049">
    <property type="protein sequence ID" value="KAG2570883.1"/>
    <property type="molecule type" value="Genomic_DNA"/>
</dbReference>
<dbReference type="AlphaFoldDB" id="A0A8T0QAJ7"/>
<sequence length="130" mass="14010">MQVKGDCEEKFQQFKEEESNKLQALQEEFTAALAASRGTPFVETATKSIDQSEAAPTVNEGSVANILASNAAPKSIAPSEATPTVQKAATKTLVSKPPRSVSQNNKNYISTHQLMNAAVKCVRTRSQQDI</sequence>
<feature type="region of interest" description="Disordered" evidence="2">
    <location>
        <begin position="73"/>
        <end position="108"/>
    </location>
</feature>
<feature type="compositionally biased region" description="Polar residues" evidence="2">
    <location>
        <begin position="81"/>
        <end position="93"/>
    </location>
</feature>
<feature type="coiled-coil region" evidence="1">
    <location>
        <begin position="8"/>
        <end position="35"/>
    </location>
</feature>